<dbReference type="InterPro" id="IPR036388">
    <property type="entry name" value="WH-like_DNA-bd_sf"/>
</dbReference>
<keyword evidence="3" id="KW-1185">Reference proteome</keyword>
<dbReference type="Gene3D" id="1.10.10.10">
    <property type="entry name" value="Winged helix-like DNA-binding domain superfamily/Winged helix DNA-binding domain"/>
    <property type="match status" value="1"/>
</dbReference>
<feature type="signal peptide" evidence="1">
    <location>
        <begin position="1"/>
        <end position="19"/>
    </location>
</feature>
<dbReference type="EMBL" id="CP005286">
    <property type="protein sequence ID" value="AJE32045.1"/>
    <property type="molecule type" value="Genomic_DNA"/>
</dbReference>
<sequence>MRPLIVCVLGTALLLGGCASDGTDPVVITVTEVETVTPDVGTQADRAFRDHAPLPESGLIAILREEGFGEEEARQAVAELNVDWVEQAGETIRQDGGDLSLSRVEMEYWLQRAGYTAEESQQAVALAAVDWRDNARRAARETREHEGLTHEAIRERLLQRGFTPEEVAGAMSHL</sequence>
<gene>
    <name evidence="2" type="ORF">B842_00945</name>
</gene>
<dbReference type="PROSITE" id="PS51257">
    <property type="entry name" value="PROKAR_LIPOPROTEIN"/>
    <property type="match status" value="1"/>
</dbReference>
<evidence type="ECO:0000256" key="1">
    <source>
        <dbReference type="SAM" id="SignalP"/>
    </source>
</evidence>
<accession>A0A0B5CZT3</accession>
<evidence type="ECO:0000313" key="2">
    <source>
        <dbReference type="EMBL" id="AJE32045.1"/>
    </source>
</evidence>
<dbReference type="STRING" id="1223515.B842_00945"/>
<dbReference type="RefSeq" id="WP_040084683.1">
    <property type="nucleotide sequence ID" value="NZ_BCSU01000008.1"/>
</dbReference>
<evidence type="ECO:0008006" key="4">
    <source>
        <dbReference type="Google" id="ProtNLM"/>
    </source>
</evidence>
<keyword evidence="1" id="KW-0732">Signal</keyword>
<organism evidence="2 3">
    <name type="scientific">Corynebacterium humireducens NBRC 106098 = DSM 45392</name>
    <dbReference type="NCBI Taxonomy" id="1223515"/>
    <lineage>
        <taxon>Bacteria</taxon>
        <taxon>Bacillati</taxon>
        <taxon>Actinomycetota</taxon>
        <taxon>Actinomycetes</taxon>
        <taxon>Mycobacteriales</taxon>
        <taxon>Corynebacteriaceae</taxon>
        <taxon>Corynebacterium</taxon>
    </lineage>
</organism>
<name>A0A0B5CZT3_9CORY</name>
<protein>
    <recommendedName>
        <fullName evidence="4">Regulatory protein RecX</fullName>
    </recommendedName>
</protein>
<dbReference type="KEGG" id="chm:B842_00945"/>
<feature type="chain" id="PRO_5039330751" description="Regulatory protein RecX" evidence="1">
    <location>
        <begin position="20"/>
        <end position="174"/>
    </location>
</feature>
<dbReference type="HOGENOM" id="CLU_1537507_0_0_11"/>
<dbReference type="OrthoDB" id="1669102at2"/>
<reference evidence="2 3" key="1">
    <citation type="submission" date="2013-04" db="EMBL/GenBank/DDBJ databases">
        <title>Complete genome sequence of Corynebacterium humireducens DSM 45392(T), isolated from a wastewater-fed microbial fuel cell.</title>
        <authorList>
            <person name="Ruckert C."/>
            <person name="Albersmeier A."/>
            <person name="Kalinowski J."/>
        </authorList>
    </citation>
    <scope>NUCLEOTIDE SEQUENCE [LARGE SCALE GENOMIC DNA]</scope>
    <source>
        <strain evidence="3">MFC-5</strain>
    </source>
</reference>
<proteinExistence type="predicted"/>
<dbReference type="AlphaFoldDB" id="A0A0B5CZT3"/>
<evidence type="ECO:0000313" key="3">
    <source>
        <dbReference type="Proteomes" id="UP000031524"/>
    </source>
</evidence>
<dbReference type="Proteomes" id="UP000031524">
    <property type="component" value="Chromosome"/>
</dbReference>